<dbReference type="PROSITE" id="PS50181">
    <property type="entry name" value="FBOX"/>
    <property type="match status" value="1"/>
</dbReference>
<feature type="domain" description="F-box" evidence="1">
    <location>
        <begin position="2"/>
        <end position="41"/>
    </location>
</feature>
<evidence type="ECO:0000313" key="3">
    <source>
        <dbReference type="RefSeq" id="XP_010419044.1"/>
    </source>
</evidence>
<dbReference type="InterPro" id="IPR036047">
    <property type="entry name" value="F-box-like_dom_sf"/>
</dbReference>
<dbReference type="InterPro" id="IPR001810">
    <property type="entry name" value="F-box_dom"/>
</dbReference>
<sequence length="381" mass="44133">MTLMMSDLPEDLIEDILSRVPITSLGAVRSTCKRWNSLSKDRIVCRGETKHQFLGFMVQKSKVCSLRFDFNGIQNEDVELAGPSIKPIDKFNELRIFEVNNCNGLRLPVRIYHVKHCNGLLLLVTKEINFRLLVWNPYLGQTGLVQPRISFDFQDRYYLGYGNNRTHKILRIFDNYEIYDFKSNLWKVLDITPDVGYRNICGCSLSVKGNTYFIRRETRGDWVRPRDVFLQCFDFTRERNGPRLPMPFQVSIYDAVTLSSIREEQLAVLLKNTYKMEIWVTTKIEPNAVSWSHFLKFIDFKLKISVLSFFIDQEKKLAVIFDLRVSKGSIDKTYIAHIIGEAGYLRTVDLGVVSPQFLPLPVCSYAPSLVQINQSQEISLI</sequence>
<dbReference type="InterPro" id="IPR006527">
    <property type="entry name" value="F-box-assoc_dom_typ1"/>
</dbReference>
<dbReference type="SMART" id="SM00256">
    <property type="entry name" value="FBOX"/>
    <property type="match status" value="1"/>
</dbReference>
<keyword evidence="2" id="KW-1185">Reference proteome</keyword>
<evidence type="ECO:0000313" key="2">
    <source>
        <dbReference type="Proteomes" id="UP000694864"/>
    </source>
</evidence>
<dbReference type="PANTHER" id="PTHR31672:SF13">
    <property type="entry name" value="F-BOX PROTEIN CPR30-LIKE"/>
    <property type="match status" value="1"/>
</dbReference>
<dbReference type="Gene3D" id="1.20.1280.50">
    <property type="match status" value="1"/>
</dbReference>
<dbReference type="CDD" id="cd22157">
    <property type="entry name" value="F-box_AtFBW1-like"/>
    <property type="match status" value="1"/>
</dbReference>
<dbReference type="Pfam" id="PF07734">
    <property type="entry name" value="FBA_1"/>
    <property type="match status" value="1"/>
</dbReference>
<proteinExistence type="predicted"/>
<protein>
    <submittedName>
        <fullName evidence="3">F-box protein At1g67450</fullName>
    </submittedName>
</protein>
<dbReference type="Pfam" id="PF00646">
    <property type="entry name" value="F-box"/>
    <property type="match status" value="1"/>
</dbReference>
<dbReference type="PANTHER" id="PTHR31672">
    <property type="entry name" value="BNACNNG10540D PROTEIN"/>
    <property type="match status" value="1"/>
</dbReference>
<dbReference type="GeneID" id="104704702"/>
<gene>
    <name evidence="3" type="primary">LOC104704702</name>
</gene>
<organism evidence="2 3">
    <name type="scientific">Camelina sativa</name>
    <name type="common">False flax</name>
    <name type="synonym">Myagrum sativum</name>
    <dbReference type="NCBI Taxonomy" id="90675"/>
    <lineage>
        <taxon>Eukaryota</taxon>
        <taxon>Viridiplantae</taxon>
        <taxon>Streptophyta</taxon>
        <taxon>Embryophyta</taxon>
        <taxon>Tracheophyta</taxon>
        <taxon>Spermatophyta</taxon>
        <taxon>Magnoliopsida</taxon>
        <taxon>eudicotyledons</taxon>
        <taxon>Gunneridae</taxon>
        <taxon>Pentapetalae</taxon>
        <taxon>rosids</taxon>
        <taxon>malvids</taxon>
        <taxon>Brassicales</taxon>
        <taxon>Brassicaceae</taxon>
        <taxon>Camelineae</taxon>
        <taxon>Camelina</taxon>
    </lineage>
</organism>
<dbReference type="RefSeq" id="XP_010419044.1">
    <property type="nucleotide sequence ID" value="XM_010420742.2"/>
</dbReference>
<dbReference type="Proteomes" id="UP000694864">
    <property type="component" value="Chromosome 7"/>
</dbReference>
<dbReference type="SUPFAM" id="SSF81383">
    <property type="entry name" value="F-box domain"/>
    <property type="match status" value="1"/>
</dbReference>
<evidence type="ECO:0000259" key="1">
    <source>
        <dbReference type="PROSITE" id="PS50181"/>
    </source>
</evidence>
<dbReference type="InterPro" id="IPR017451">
    <property type="entry name" value="F-box-assoc_interact_dom"/>
</dbReference>
<reference evidence="2" key="1">
    <citation type="journal article" date="2014" name="Nat. Commun.">
        <title>The emerging biofuel crop Camelina sativa retains a highly undifferentiated hexaploid genome structure.</title>
        <authorList>
            <person name="Kagale S."/>
            <person name="Koh C."/>
            <person name="Nixon J."/>
            <person name="Bollina V."/>
            <person name="Clarke W.E."/>
            <person name="Tuteja R."/>
            <person name="Spillane C."/>
            <person name="Robinson S.J."/>
            <person name="Links M.G."/>
            <person name="Clarke C."/>
            <person name="Higgins E.E."/>
            <person name="Huebert T."/>
            <person name="Sharpe A.G."/>
            <person name="Parkin I.A."/>
        </authorList>
    </citation>
    <scope>NUCLEOTIDE SEQUENCE [LARGE SCALE GENOMIC DNA]</scope>
    <source>
        <strain evidence="2">cv. DH55</strain>
    </source>
</reference>
<dbReference type="InterPro" id="IPR050796">
    <property type="entry name" value="SCF_F-box_component"/>
</dbReference>
<name>A0ABM0T0R0_CAMSA</name>
<accession>A0ABM0T0R0</accession>
<dbReference type="NCBIfam" id="TIGR01640">
    <property type="entry name" value="F_box_assoc_1"/>
    <property type="match status" value="1"/>
</dbReference>
<reference evidence="3" key="2">
    <citation type="submission" date="2025-08" db="UniProtKB">
        <authorList>
            <consortium name="RefSeq"/>
        </authorList>
    </citation>
    <scope>IDENTIFICATION</scope>
    <source>
        <tissue evidence="3">Leaf</tissue>
    </source>
</reference>